<feature type="chain" id="PRO_5025692592" description="Secreted protein" evidence="1">
    <location>
        <begin position="18"/>
        <end position="118"/>
    </location>
</feature>
<organism evidence="2 3">
    <name type="scientific">Dothidotthia symphoricarpi CBS 119687</name>
    <dbReference type="NCBI Taxonomy" id="1392245"/>
    <lineage>
        <taxon>Eukaryota</taxon>
        <taxon>Fungi</taxon>
        <taxon>Dikarya</taxon>
        <taxon>Ascomycota</taxon>
        <taxon>Pezizomycotina</taxon>
        <taxon>Dothideomycetes</taxon>
        <taxon>Pleosporomycetidae</taxon>
        <taxon>Pleosporales</taxon>
        <taxon>Dothidotthiaceae</taxon>
        <taxon>Dothidotthia</taxon>
    </lineage>
</organism>
<keyword evidence="1" id="KW-0732">Signal</keyword>
<evidence type="ECO:0008006" key="4">
    <source>
        <dbReference type="Google" id="ProtNLM"/>
    </source>
</evidence>
<protein>
    <recommendedName>
        <fullName evidence="4">Secreted protein</fullName>
    </recommendedName>
</protein>
<dbReference type="RefSeq" id="XP_033519579.1">
    <property type="nucleotide sequence ID" value="XM_033661983.1"/>
</dbReference>
<evidence type="ECO:0000313" key="2">
    <source>
        <dbReference type="EMBL" id="KAF2125187.1"/>
    </source>
</evidence>
<evidence type="ECO:0000256" key="1">
    <source>
        <dbReference type="SAM" id="SignalP"/>
    </source>
</evidence>
<gene>
    <name evidence="2" type="ORF">P153DRAFT_122288</name>
</gene>
<feature type="signal peptide" evidence="1">
    <location>
        <begin position="1"/>
        <end position="17"/>
    </location>
</feature>
<proteinExistence type="predicted"/>
<sequence length="118" mass="12949">MLVKVIVSILLPSSYQAFCDIPLTTLLSSCDFTSWTFLLEDSDFISHVPSLGRRNSSCGRIQGAPPFLPITALDFILKTCACPLFTYFNVNRSNTIVFSVPNANKQASQHLGMGFLIG</sequence>
<dbReference type="GeneID" id="54402415"/>
<dbReference type="EMBL" id="ML977517">
    <property type="protein sequence ID" value="KAF2125187.1"/>
    <property type="molecule type" value="Genomic_DNA"/>
</dbReference>
<reference evidence="2" key="1">
    <citation type="journal article" date="2020" name="Stud. Mycol.">
        <title>101 Dothideomycetes genomes: a test case for predicting lifestyles and emergence of pathogens.</title>
        <authorList>
            <person name="Haridas S."/>
            <person name="Albert R."/>
            <person name="Binder M."/>
            <person name="Bloem J."/>
            <person name="Labutti K."/>
            <person name="Salamov A."/>
            <person name="Andreopoulos B."/>
            <person name="Baker S."/>
            <person name="Barry K."/>
            <person name="Bills G."/>
            <person name="Bluhm B."/>
            <person name="Cannon C."/>
            <person name="Castanera R."/>
            <person name="Culley D."/>
            <person name="Daum C."/>
            <person name="Ezra D."/>
            <person name="Gonzalez J."/>
            <person name="Henrissat B."/>
            <person name="Kuo A."/>
            <person name="Liang C."/>
            <person name="Lipzen A."/>
            <person name="Lutzoni F."/>
            <person name="Magnuson J."/>
            <person name="Mondo S."/>
            <person name="Nolan M."/>
            <person name="Ohm R."/>
            <person name="Pangilinan J."/>
            <person name="Park H.-J."/>
            <person name="Ramirez L."/>
            <person name="Alfaro M."/>
            <person name="Sun H."/>
            <person name="Tritt A."/>
            <person name="Yoshinaga Y."/>
            <person name="Zwiers L.-H."/>
            <person name="Turgeon B."/>
            <person name="Goodwin S."/>
            <person name="Spatafora J."/>
            <person name="Crous P."/>
            <person name="Grigoriev I."/>
        </authorList>
    </citation>
    <scope>NUCLEOTIDE SEQUENCE</scope>
    <source>
        <strain evidence="2">CBS 119687</strain>
    </source>
</reference>
<accession>A0A6A6A2R1</accession>
<keyword evidence="3" id="KW-1185">Reference proteome</keyword>
<dbReference type="Proteomes" id="UP000799771">
    <property type="component" value="Unassembled WGS sequence"/>
</dbReference>
<evidence type="ECO:0000313" key="3">
    <source>
        <dbReference type="Proteomes" id="UP000799771"/>
    </source>
</evidence>
<dbReference type="AlphaFoldDB" id="A0A6A6A2R1"/>
<name>A0A6A6A2R1_9PLEO</name>